<dbReference type="InterPro" id="IPR000010">
    <property type="entry name" value="Cystatin_dom"/>
</dbReference>
<evidence type="ECO:0000256" key="1">
    <source>
        <dbReference type="SAM" id="SignalP"/>
    </source>
</evidence>
<feature type="chain" id="PRO_5004590869" description="Cystatin domain-containing protein" evidence="1">
    <location>
        <begin position="17"/>
        <end position="130"/>
    </location>
</feature>
<sequence length="130" mass="14661">MKFFMLTVCLFGTVFAKSPSTEWTPLPVDDPTVIKLAKQAVANVNSQEKFNYNKLIEIQEPKSVVDDGVTYMLKFIIRSTYCPISKPYHDDCEIRELPGRICSVDAHKPVGSEEIKIGRLQCDEIPLPPS</sequence>
<keyword evidence="1" id="KW-0732">Signal</keyword>
<reference evidence="4" key="1">
    <citation type="submission" date="2011-08" db="EMBL/GenBank/DDBJ databases">
        <authorList>
            <person name="Rombauts S."/>
        </authorList>
    </citation>
    <scope>NUCLEOTIDE SEQUENCE</scope>
    <source>
        <strain evidence="4">London</strain>
    </source>
</reference>
<name>T1JW09_TETUR</name>
<dbReference type="EMBL" id="CAEY01000800">
    <property type="status" value="NOT_ANNOTATED_CDS"/>
    <property type="molecule type" value="Genomic_DNA"/>
</dbReference>
<organism evidence="3 4">
    <name type="scientific">Tetranychus urticae</name>
    <name type="common">Two-spotted spider mite</name>
    <dbReference type="NCBI Taxonomy" id="32264"/>
    <lineage>
        <taxon>Eukaryota</taxon>
        <taxon>Metazoa</taxon>
        <taxon>Ecdysozoa</taxon>
        <taxon>Arthropoda</taxon>
        <taxon>Chelicerata</taxon>
        <taxon>Arachnida</taxon>
        <taxon>Acari</taxon>
        <taxon>Acariformes</taxon>
        <taxon>Trombidiformes</taxon>
        <taxon>Prostigmata</taxon>
        <taxon>Eleutherengona</taxon>
        <taxon>Raphignathae</taxon>
        <taxon>Tetranychoidea</taxon>
        <taxon>Tetranychidae</taxon>
        <taxon>Tetranychus</taxon>
    </lineage>
</organism>
<dbReference type="SUPFAM" id="SSF54403">
    <property type="entry name" value="Cystatin/monellin"/>
    <property type="match status" value="1"/>
</dbReference>
<gene>
    <name evidence="3" type="primary">107370993</name>
</gene>
<dbReference type="InterPro" id="IPR046350">
    <property type="entry name" value="Cystatin_sf"/>
</dbReference>
<dbReference type="KEGG" id="tut:107370993"/>
<dbReference type="Pfam" id="PF00031">
    <property type="entry name" value="Cystatin"/>
    <property type="match status" value="1"/>
</dbReference>
<evidence type="ECO:0000313" key="3">
    <source>
        <dbReference type="EnsemblMetazoa" id="tetur02g06500.1"/>
    </source>
</evidence>
<dbReference type="AlphaFoldDB" id="T1JW09"/>
<accession>T1JW09</accession>
<reference evidence="3" key="2">
    <citation type="submission" date="2015-06" db="UniProtKB">
        <authorList>
            <consortium name="EnsemblMetazoa"/>
        </authorList>
    </citation>
    <scope>IDENTIFICATION</scope>
</reference>
<keyword evidence="4" id="KW-1185">Reference proteome</keyword>
<protein>
    <recommendedName>
        <fullName evidence="2">Cystatin domain-containing protein</fullName>
    </recommendedName>
</protein>
<dbReference type="GO" id="GO:0004869">
    <property type="term" value="F:cysteine-type endopeptidase inhibitor activity"/>
    <property type="evidence" value="ECO:0007669"/>
    <property type="project" value="InterPro"/>
</dbReference>
<dbReference type="eggNOG" id="ENOG502TH9G">
    <property type="taxonomic scope" value="Eukaryota"/>
</dbReference>
<dbReference type="OrthoDB" id="6357437at2759"/>
<evidence type="ECO:0000259" key="2">
    <source>
        <dbReference type="SMART" id="SM00043"/>
    </source>
</evidence>
<dbReference type="Gene3D" id="3.10.450.10">
    <property type="match status" value="1"/>
</dbReference>
<feature type="signal peptide" evidence="1">
    <location>
        <begin position="1"/>
        <end position="16"/>
    </location>
</feature>
<dbReference type="CDD" id="cd00042">
    <property type="entry name" value="CY"/>
    <property type="match status" value="1"/>
</dbReference>
<dbReference type="HOGENOM" id="CLU_118168_4_0_1"/>
<dbReference type="Proteomes" id="UP000015104">
    <property type="component" value="Unassembled WGS sequence"/>
</dbReference>
<evidence type="ECO:0000313" key="4">
    <source>
        <dbReference type="Proteomes" id="UP000015104"/>
    </source>
</evidence>
<feature type="domain" description="Cystatin" evidence="2">
    <location>
        <begin position="18"/>
        <end position="123"/>
    </location>
</feature>
<dbReference type="EnsemblMetazoa" id="tetur02g06500.1">
    <property type="protein sequence ID" value="tetur02g06500.1"/>
    <property type="gene ID" value="tetur02g06500"/>
</dbReference>
<dbReference type="SMART" id="SM00043">
    <property type="entry name" value="CY"/>
    <property type="match status" value="1"/>
</dbReference>
<proteinExistence type="predicted"/>